<proteinExistence type="predicted"/>
<comment type="caution">
    <text evidence="1">The sequence shown here is derived from an EMBL/GenBank/DDBJ whole genome shotgun (WGS) entry which is preliminary data.</text>
</comment>
<organism evidence="1 2">
    <name type="scientific">Periplaneta americana</name>
    <name type="common">American cockroach</name>
    <name type="synonym">Blatta americana</name>
    <dbReference type="NCBI Taxonomy" id="6978"/>
    <lineage>
        <taxon>Eukaryota</taxon>
        <taxon>Metazoa</taxon>
        <taxon>Ecdysozoa</taxon>
        <taxon>Arthropoda</taxon>
        <taxon>Hexapoda</taxon>
        <taxon>Insecta</taxon>
        <taxon>Pterygota</taxon>
        <taxon>Neoptera</taxon>
        <taxon>Polyneoptera</taxon>
        <taxon>Dictyoptera</taxon>
        <taxon>Blattodea</taxon>
        <taxon>Blattoidea</taxon>
        <taxon>Blattidae</taxon>
        <taxon>Blattinae</taxon>
        <taxon>Periplaneta</taxon>
    </lineage>
</organism>
<evidence type="ECO:0000313" key="1">
    <source>
        <dbReference type="EMBL" id="KAJ4448089.1"/>
    </source>
</evidence>
<keyword evidence="2" id="KW-1185">Reference proteome</keyword>
<sequence>MAGLCEGGNEPPASLKASILYHLARGVTQPPAAAPGDITPARRPHCPPEAIRIFQTHVGLILNVYVAA</sequence>
<reference evidence="1 2" key="1">
    <citation type="journal article" date="2022" name="Allergy">
        <title>Genome assembly and annotation of Periplaneta americana reveal a comprehensive cockroach allergen profile.</title>
        <authorList>
            <person name="Wang L."/>
            <person name="Xiong Q."/>
            <person name="Saelim N."/>
            <person name="Wang L."/>
            <person name="Nong W."/>
            <person name="Wan A.T."/>
            <person name="Shi M."/>
            <person name="Liu X."/>
            <person name="Cao Q."/>
            <person name="Hui J.H.L."/>
            <person name="Sookrung N."/>
            <person name="Leung T.F."/>
            <person name="Tungtrongchitr A."/>
            <person name="Tsui S.K.W."/>
        </authorList>
    </citation>
    <scope>NUCLEOTIDE SEQUENCE [LARGE SCALE GENOMIC DNA]</scope>
    <source>
        <strain evidence="1">PWHHKU_190912</strain>
    </source>
</reference>
<protein>
    <submittedName>
        <fullName evidence="1">Uncharacterized protein</fullName>
    </submittedName>
</protein>
<name>A0ABQ8TN42_PERAM</name>
<evidence type="ECO:0000313" key="2">
    <source>
        <dbReference type="Proteomes" id="UP001148838"/>
    </source>
</evidence>
<dbReference type="Proteomes" id="UP001148838">
    <property type="component" value="Unassembled WGS sequence"/>
</dbReference>
<dbReference type="EMBL" id="JAJSOF020000005">
    <property type="protein sequence ID" value="KAJ4448089.1"/>
    <property type="molecule type" value="Genomic_DNA"/>
</dbReference>
<accession>A0ABQ8TN42</accession>
<gene>
    <name evidence="1" type="ORF">ANN_10101</name>
</gene>